<dbReference type="EMBL" id="QRDY01000022">
    <property type="protein sequence ID" value="RED54743.1"/>
    <property type="molecule type" value="Genomic_DNA"/>
</dbReference>
<reference evidence="1 2" key="1">
    <citation type="submission" date="2018-07" db="EMBL/GenBank/DDBJ databases">
        <title>Genomic Encyclopedia of Type Strains, Phase III (KMG-III): the genomes of soil and plant-associated and newly described type strains.</title>
        <authorList>
            <person name="Whitman W."/>
        </authorList>
    </citation>
    <scope>NUCLEOTIDE SEQUENCE [LARGE SCALE GENOMIC DNA]</scope>
    <source>
        <strain evidence="1 2">CECT 8236</strain>
    </source>
</reference>
<accession>A0A3D9HZ41</accession>
<gene>
    <name evidence="1" type="ORF">DFP95_12268</name>
</gene>
<proteinExistence type="predicted"/>
<dbReference type="Proteomes" id="UP000256869">
    <property type="component" value="Unassembled WGS sequence"/>
</dbReference>
<organism evidence="1 2">
    <name type="scientific">Cohnella lupini</name>
    <dbReference type="NCBI Taxonomy" id="1294267"/>
    <lineage>
        <taxon>Bacteria</taxon>
        <taxon>Bacillati</taxon>
        <taxon>Bacillota</taxon>
        <taxon>Bacilli</taxon>
        <taxon>Bacillales</taxon>
        <taxon>Paenibacillaceae</taxon>
        <taxon>Cohnella</taxon>
    </lineage>
</organism>
<dbReference type="AlphaFoldDB" id="A0A3D9HZ41"/>
<evidence type="ECO:0000313" key="1">
    <source>
        <dbReference type="EMBL" id="RED54743.1"/>
    </source>
</evidence>
<sequence>MSMLRLLIICIMVCELFTTKVHASRVQPQSDVPPFEVPYFEIGYKSVEQALKECELHNQRKIILPVKLPSVEFTHHIGRCNKDPNDMNDEFQIEYLNEKQSMNHYNIDVRPIEQKLNFAMNKRVQSYKLTDGSEARYFTTVTPKIRGGFNILVFEKNGWQYRLSVDTRIQDRVTQNTLLEIAQSIR</sequence>
<name>A0A3D9HZ41_9BACL</name>
<protein>
    <submittedName>
        <fullName evidence="1">Uncharacterized protein</fullName>
    </submittedName>
</protein>
<comment type="caution">
    <text evidence="1">The sequence shown here is derived from an EMBL/GenBank/DDBJ whole genome shotgun (WGS) entry which is preliminary data.</text>
</comment>
<evidence type="ECO:0000313" key="2">
    <source>
        <dbReference type="Proteomes" id="UP000256869"/>
    </source>
</evidence>
<keyword evidence="2" id="KW-1185">Reference proteome</keyword>
<dbReference type="OrthoDB" id="2377048at2"/>